<proteinExistence type="predicted"/>
<accession>A0A9E2KU67</accession>
<dbReference type="EMBL" id="JAHLFT010000112">
    <property type="protein sequence ID" value="MBU3829168.1"/>
    <property type="molecule type" value="Genomic_DNA"/>
</dbReference>
<name>A0A9E2KU67_9LACO</name>
<dbReference type="Proteomes" id="UP000823844">
    <property type="component" value="Unassembled WGS sequence"/>
</dbReference>
<evidence type="ECO:0000313" key="3">
    <source>
        <dbReference type="Proteomes" id="UP000823844"/>
    </source>
</evidence>
<protein>
    <submittedName>
        <fullName evidence="2">YcaO-like family protein</fullName>
    </submittedName>
</protein>
<feature type="domain" description="YcaO" evidence="1">
    <location>
        <begin position="1"/>
        <end position="354"/>
    </location>
</feature>
<comment type="caution">
    <text evidence="2">The sequence shown here is derived from an EMBL/GenBank/DDBJ whole genome shotgun (WGS) entry which is preliminary data.</text>
</comment>
<reference evidence="2" key="2">
    <citation type="submission" date="2021-04" db="EMBL/GenBank/DDBJ databases">
        <authorList>
            <person name="Gilroy R."/>
        </authorList>
    </citation>
    <scope>NUCLEOTIDE SEQUENCE</scope>
    <source>
        <strain evidence="2">F6-686</strain>
    </source>
</reference>
<dbReference type="PROSITE" id="PS51664">
    <property type="entry name" value="YCAO"/>
    <property type="match status" value="1"/>
</dbReference>
<dbReference type="InterPro" id="IPR003776">
    <property type="entry name" value="YcaO-like_dom"/>
</dbReference>
<organism evidence="2 3">
    <name type="scientific">Candidatus Lactobacillus pullistercoris</name>
    <dbReference type="NCBI Taxonomy" id="2838636"/>
    <lineage>
        <taxon>Bacteria</taxon>
        <taxon>Bacillati</taxon>
        <taxon>Bacillota</taxon>
        <taxon>Bacilli</taxon>
        <taxon>Lactobacillales</taxon>
        <taxon>Lactobacillaceae</taxon>
        <taxon>Lactobacillus</taxon>
    </lineage>
</organism>
<reference evidence="2" key="1">
    <citation type="journal article" date="2021" name="PeerJ">
        <title>Extensive microbial diversity within the chicken gut microbiome revealed by metagenomics and culture.</title>
        <authorList>
            <person name="Gilroy R."/>
            <person name="Ravi A."/>
            <person name="Getino M."/>
            <person name="Pursley I."/>
            <person name="Horton D.L."/>
            <person name="Alikhan N.F."/>
            <person name="Baker D."/>
            <person name="Gharbi K."/>
            <person name="Hall N."/>
            <person name="Watson M."/>
            <person name="Adriaenssens E.M."/>
            <person name="Foster-Nyarko E."/>
            <person name="Jarju S."/>
            <person name="Secka A."/>
            <person name="Antonio M."/>
            <person name="Oren A."/>
            <person name="Chaudhuri R.R."/>
            <person name="La Ragione R."/>
            <person name="Hildebrand F."/>
            <person name="Pallen M.J."/>
        </authorList>
    </citation>
    <scope>NUCLEOTIDE SEQUENCE</scope>
    <source>
        <strain evidence="2">F6-686</strain>
    </source>
</reference>
<evidence type="ECO:0000313" key="2">
    <source>
        <dbReference type="EMBL" id="MBU3829168.1"/>
    </source>
</evidence>
<gene>
    <name evidence="2" type="ORF">H9806_08665</name>
</gene>
<evidence type="ECO:0000259" key="1">
    <source>
        <dbReference type="PROSITE" id="PS51664"/>
    </source>
</evidence>
<dbReference type="AlphaFoldDB" id="A0A9E2KU67"/>
<dbReference type="Gene3D" id="3.30.1330.230">
    <property type="match status" value="1"/>
</dbReference>
<dbReference type="Pfam" id="PF02624">
    <property type="entry name" value="YcaO"/>
    <property type="match status" value="1"/>
</dbReference>
<sequence>MQIKVPDYGLPNFLTVRDVINGSFRPVATKYIGENKNVSEDAHSEYLEVQDADLSCKHVVTLMNRNTSYYVHRPIDMHPCWWNLNKVSSDVDWYNSDDNRYVKFVDWNNEVHFFPAAISIVMPKEKGLSWVTYSGYSHDKKLEKAYLKAIYELIERDDFAAWWHKSLNIYLVDDWDSPLISEMMAYIQEGKKRRCQLFQIPNEWGLYTIMCIIESSIFPQISIGLGTNSIKESAIIHAIDECVGSYKGLLFEAFHGRINYSELNSRAVAKHIIKTKVSTTFSNSISNLNLEELMKNTETFFAIINSQCGYTVKAFSTKLQPETLVDTTPLTSRLLLRTNRPLIKGVIKRQVGSI</sequence>